<dbReference type="InterPro" id="IPR012338">
    <property type="entry name" value="Beta-lactam/transpept-like"/>
</dbReference>
<gene>
    <name evidence="1" type="ORF">IAC23_10515</name>
</gene>
<comment type="caution">
    <text evidence="1">The sequence shown here is derived from an EMBL/GenBank/DDBJ whole genome shotgun (WGS) entry which is preliminary data.</text>
</comment>
<reference evidence="1" key="2">
    <citation type="journal article" date="2021" name="PeerJ">
        <title>Extensive microbial diversity within the chicken gut microbiome revealed by metagenomics and culture.</title>
        <authorList>
            <person name="Gilroy R."/>
            <person name="Ravi A."/>
            <person name="Getino M."/>
            <person name="Pursley I."/>
            <person name="Horton D.L."/>
            <person name="Alikhan N.F."/>
            <person name="Baker D."/>
            <person name="Gharbi K."/>
            <person name="Hall N."/>
            <person name="Watson M."/>
            <person name="Adriaenssens E.M."/>
            <person name="Foster-Nyarko E."/>
            <person name="Jarju S."/>
            <person name="Secka A."/>
            <person name="Antonio M."/>
            <person name="Oren A."/>
            <person name="Chaudhuri R.R."/>
            <person name="La Ragione R."/>
            <person name="Hildebrand F."/>
            <person name="Pallen M.J."/>
        </authorList>
    </citation>
    <scope>NUCLEOTIDE SEQUENCE</scope>
    <source>
        <strain evidence="1">D5-748</strain>
    </source>
</reference>
<dbReference type="SUPFAM" id="SSF56601">
    <property type="entry name" value="beta-lactamase/transpeptidase-like"/>
    <property type="match status" value="1"/>
</dbReference>
<feature type="non-terminal residue" evidence="1">
    <location>
        <position position="1"/>
    </location>
</feature>
<evidence type="ECO:0000313" key="2">
    <source>
        <dbReference type="Proteomes" id="UP000823619"/>
    </source>
</evidence>
<accession>A0A9D9EGU2</accession>
<sequence>TNDIGIVFLPDGSHYTIAVFVKDSGETPEATAKMIADISQAVYECASAQ</sequence>
<name>A0A9D9EGU2_9BACT</name>
<organism evidence="1 2">
    <name type="scientific">Candidatus Cryptobacteroides merdavium</name>
    <dbReference type="NCBI Taxonomy" id="2840769"/>
    <lineage>
        <taxon>Bacteria</taxon>
        <taxon>Pseudomonadati</taxon>
        <taxon>Bacteroidota</taxon>
        <taxon>Bacteroidia</taxon>
        <taxon>Bacteroidales</taxon>
        <taxon>Candidatus Cryptobacteroides</taxon>
    </lineage>
</organism>
<dbReference type="EMBL" id="JADIMO010000139">
    <property type="protein sequence ID" value="MBO8446105.1"/>
    <property type="molecule type" value="Genomic_DNA"/>
</dbReference>
<dbReference type="AlphaFoldDB" id="A0A9D9EGU2"/>
<proteinExistence type="predicted"/>
<protein>
    <submittedName>
        <fullName evidence="1">Class A beta-lactamase</fullName>
    </submittedName>
</protein>
<evidence type="ECO:0000313" key="1">
    <source>
        <dbReference type="EMBL" id="MBO8446105.1"/>
    </source>
</evidence>
<reference evidence="1" key="1">
    <citation type="submission" date="2020-10" db="EMBL/GenBank/DDBJ databases">
        <authorList>
            <person name="Gilroy R."/>
        </authorList>
    </citation>
    <scope>NUCLEOTIDE SEQUENCE</scope>
    <source>
        <strain evidence="1">D5-748</strain>
    </source>
</reference>
<dbReference type="Proteomes" id="UP000823619">
    <property type="component" value="Unassembled WGS sequence"/>
</dbReference>
<dbReference type="Gene3D" id="3.40.710.10">
    <property type="entry name" value="DD-peptidase/beta-lactamase superfamily"/>
    <property type="match status" value="1"/>
</dbReference>